<evidence type="ECO:0000259" key="9">
    <source>
        <dbReference type="PROSITE" id="PS51007"/>
    </source>
</evidence>
<evidence type="ECO:0000256" key="4">
    <source>
        <dbReference type="ARBA" id="ARBA00022737"/>
    </source>
</evidence>
<keyword evidence="5 7" id="KW-0408">Iron</keyword>
<keyword evidence="3 7" id="KW-0479">Metal-binding</keyword>
<dbReference type="InterPro" id="IPR036909">
    <property type="entry name" value="Cyt_c-like_dom_sf"/>
</dbReference>
<dbReference type="GO" id="GO:0009055">
    <property type="term" value="F:electron transfer activity"/>
    <property type="evidence" value="ECO:0007669"/>
    <property type="project" value="InterPro"/>
</dbReference>
<evidence type="ECO:0000313" key="11">
    <source>
        <dbReference type="Proteomes" id="UP000476332"/>
    </source>
</evidence>
<dbReference type="Proteomes" id="UP000476332">
    <property type="component" value="Unassembled WGS sequence"/>
</dbReference>
<evidence type="ECO:0000256" key="5">
    <source>
        <dbReference type="ARBA" id="ARBA00023004"/>
    </source>
</evidence>
<evidence type="ECO:0000256" key="1">
    <source>
        <dbReference type="ARBA" id="ARBA00022574"/>
    </source>
</evidence>
<dbReference type="PANTHER" id="PTHR19848:SF8">
    <property type="entry name" value="F-BOX AND WD REPEAT DOMAIN CONTAINING 7"/>
    <property type="match status" value="1"/>
</dbReference>
<dbReference type="Gene3D" id="1.10.760.10">
    <property type="entry name" value="Cytochrome c-like domain"/>
    <property type="match status" value="1"/>
</dbReference>
<keyword evidence="1 6" id="KW-0853">WD repeat</keyword>
<keyword evidence="11" id="KW-1185">Reference proteome</keyword>
<dbReference type="InterPro" id="IPR015943">
    <property type="entry name" value="WD40/YVTN_repeat-like_dom_sf"/>
</dbReference>
<keyword evidence="8" id="KW-0732">Signal</keyword>
<feature type="chain" id="PRO_5026796090" description="Cytochrome c domain-containing protein" evidence="8">
    <location>
        <begin position="21"/>
        <end position="423"/>
    </location>
</feature>
<organism evidence="10 11">
    <name type="scientific">Aurantimonas aggregata</name>
    <dbReference type="NCBI Taxonomy" id="2047720"/>
    <lineage>
        <taxon>Bacteria</taxon>
        <taxon>Pseudomonadati</taxon>
        <taxon>Pseudomonadota</taxon>
        <taxon>Alphaproteobacteria</taxon>
        <taxon>Hyphomicrobiales</taxon>
        <taxon>Aurantimonadaceae</taxon>
        <taxon>Aurantimonas</taxon>
    </lineage>
</organism>
<evidence type="ECO:0000256" key="6">
    <source>
        <dbReference type="PROSITE-ProRule" id="PRU00221"/>
    </source>
</evidence>
<dbReference type="Pfam" id="PF00400">
    <property type="entry name" value="WD40"/>
    <property type="match status" value="5"/>
</dbReference>
<evidence type="ECO:0000256" key="3">
    <source>
        <dbReference type="ARBA" id="ARBA00022723"/>
    </source>
</evidence>
<dbReference type="AlphaFoldDB" id="A0A6L9MCE4"/>
<feature type="repeat" description="WD" evidence="6">
    <location>
        <begin position="267"/>
        <end position="308"/>
    </location>
</feature>
<keyword evidence="2 7" id="KW-0349">Heme</keyword>
<dbReference type="RefSeq" id="WP_163042077.1">
    <property type="nucleotide sequence ID" value="NZ_JAAAMJ010000001.1"/>
</dbReference>
<dbReference type="CDD" id="cd00200">
    <property type="entry name" value="WD40"/>
    <property type="match status" value="1"/>
</dbReference>
<dbReference type="EMBL" id="JAAAMJ010000001">
    <property type="protein sequence ID" value="NDV85338.1"/>
    <property type="molecule type" value="Genomic_DNA"/>
</dbReference>
<comment type="caution">
    <text evidence="10">The sequence shown here is derived from an EMBL/GenBank/DDBJ whole genome shotgun (WGS) entry which is preliminary data.</text>
</comment>
<name>A0A6L9MCE4_9HYPH</name>
<feature type="signal peptide" evidence="8">
    <location>
        <begin position="1"/>
        <end position="20"/>
    </location>
</feature>
<feature type="repeat" description="WD" evidence="6">
    <location>
        <begin position="23"/>
        <end position="64"/>
    </location>
</feature>
<dbReference type="InterPro" id="IPR036322">
    <property type="entry name" value="WD40_repeat_dom_sf"/>
</dbReference>
<dbReference type="PROSITE" id="PS50294">
    <property type="entry name" value="WD_REPEATS_REGION"/>
    <property type="match status" value="2"/>
</dbReference>
<evidence type="ECO:0000256" key="8">
    <source>
        <dbReference type="SAM" id="SignalP"/>
    </source>
</evidence>
<dbReference type="SUPFAM" id="SSF46626">
    <property type="entry name" value="Cytochrome c"/>
    <property type="match status" value="1"/>
</dbReference>
<feature type="domain" description="Cytochrome c" evidence="9">
    <location>
        <begin position="321"/>
        <end position="422"/>
    </location>
</feature>
<evidence type="ECO:0000256" key="7">
    <source>
        <dbReference type="PROSITE-ProRule" id="PRU00433"/>
    </source>
</evidence>
<dbReference type="PANTHER" id="PTHR19848">
    <property type="entry name" value="WD40 REPEAT PROTEIN"/>
    <property type="match status" value="1"/>
</dbReference>
<evidence type="ECO:0000313" key="10">
    <source>
        <dbReference type="EMBL" id="NDV85338.1"/>
    </source>
</evidence>
<dbReference type="InterPro" id="IPR009056">
    <property type="entry name" value="Cyt_c-like_dom"/>
</dbReference>
<gene>
    <name evidence="10" type="ORF">GTW51_01340</name>
</gene>
<evidence type="ECO:0000256" key="2">
    <source>
        <dbReference type="ARBA" id="ARBA00022617"/>
    </source>
</evidence>
<dbReference type="SUPFAM" id="SSF50978">
    <property type="entry name" value="WD40 repeat-like"/>
    <property type="match status" value="1"/>
</dbReference>
<dbReference type="SMART" id="SM00320">
    <property type="entry name" value="WD40"/>
    <property type="match status" value="6"/>
</dbReference>
<proteinExistence type="predicted"/>
<dbReference type="PROSITE" id="PS50082">
    <property type="entry name" value="WD_REPEATS_2"/>
    <property type="match status" value="5"/>
</dbReference>
<reference evidence="10 11" key="1">
    <citation type="submission" date="2020-01" db="EMBL/GenBank/DDBJ databases">
        <title>Genomes of bacteria type strains.</title>
        <authorList>
            <person name="Chen J."/>
            <person name="Zhu S."/>
            <person name="Chen J."/>
        </authorList>
    </citation>
    <scope>NUCLEOTIDE SEQUENCE [LARGE SCALE GENOMIC DNA]</scope>
    <source>
        <strain evidence="10 11">KCTC 52919</strain>
    </source>
</reference>
<accession>A0A6L9MCE4</accession>
<dbReference type="GO" id="GO:0020037">
    <property type="term" value="F:heme binding"/>
    <property type="evidence" value="ECO:0007669"/>
    <property type="project" value="InterPro"/>
</dbReference>
<sequence length="423" mass="43582">MIRLLSLALAVFLAIPGVHAAELRGHGGPVRALAVGADGASVVSGSFDSTAISWSLGTSSTEQVLRFHDGSVNAAILLPDGRAVTGGEDGRIAIWAIGAAKPSRILEGHEGPIVSLTLSADGQRLGSAAWDGTARIWPLASESPPKILEGHTGNVNGVAFLASGEIVTIGYDATLRIWPENGAAQVETFPTPLNALAVVPGSELLAIGGADGRLRLVGEDGTIRAEAEISPTPVIAVASDGQRIAAAGLRGAIAILAAADLAPERTLVGPGLPVWSLAFVPGTDELLTGGNDSVIRRWNVATGASLDSGLAGSPVDPLAEYAGDPGAGVYRACVACHTLQPGEGVRAGPTLHRIMGRPIASLPDYDYSDAFSGHDIVWTPETVARLFEIGPHAYTPGTKMPEQTINRAADRDALVEFLERATR</sequence>
<feature type="repeat" description="WD" evidence="6">
    <location>
        <begin position="148"/>
        <end position="188"/>
    </location>
</feature>
<dbReference type="GO" id="GO:0046872">
    <property type="term" value="F:metal ion binding"/>
    <property type="evidence" value="ECO:0007669"/>
    <property type="project" value="UniProtKB-KW"/>
</dbReference>
<keyword evidence="4" id="KW-0677">Repeat</keyword>
<feature type="repeat" description="WD" evidence="6">
    <location>
        <begin position="106"/>
        <end position="147"/>
    </location>
</feature>
<protein>
    <recommendedName>
        <fullName evidence="9">Cytochrome c domain-containing protein</fullName>
    </recommendedName>
</protein>
<dbReference type="PROSITE" id="PS51007">
    <property type="entry name" value="CYTC"/>
    <property type="match status" value="1"/>
</dbReference>
<dbReference type="InterPro" id="IPR001680">
    <property type="entry name" value="WD40_rpt"/>
</dbReference>
<dbReference type="Gene3D" id="2.130.10.10">
    <property type="entry name" value="YVTN repeat-like/Quinoprotein amine dehydrogenase"/>
    <property type="match status" value="3"/>
</dbReference>
<feature type="repeat" description="WD" evidence="6">
    <location>
        <begin position="65"/>
        <end position="105"/>
    </location>
</feature>